<reference evidence="1" key="1">
    <citation type="journal article" date="2019" name="bioRxiv">
        <title>The Genome of the Zebra Mussel, Dreissena polymorpha: A Resource for Invasive Species Research.</title>
        <authorList>
            <person name="McCartney M.A."/>
            <person name="Auch B."/>
            <person name="Kono T."/>
            <person name="Mallez S."/>
            <person name="Zhang Y."/>
            <person name="Obille A."/>
            <person name="Becker A."/>
            <person name="Abrahante J.E."/>
            <person name="Garbe J."/>
            <person name="Badalamenti J.P."/>
            <person name="Herman A."/>
            <person name="Mangelson H."/>
            <person name="Liachko I."/>
            <person name="Sullivan S."/>
            <person name="Sone E.D."/>
            <person name="Koren S."/>
            <person name="Silverstein K.A.T."/>
            <person name="Beckman K.B."/>
            <person name="Gohl D.M."/>
        </authorList>
    </citation>
    <scope>NUCLEOTIDE SEQUENCE</scope>
    <source>
        <strain evidence="1">Duluth1</strain>
        <tissue evidence="1">Whole animal</tissue>
    </source>
</reference>
<evidence type="ECO:0000313" key="1">
    <source>
        <dbReference type="EMBL" id="KAH3702758.1"/>
    </source>
</evidence>
<protein>
    <submittedName>
        <fullName evidence="1">Uncharacterized protein</fullName>
    </submittedName>
</protein>
<dbReference type="Proteomes" id="UP000828390">
    <property type="component" value="Unassembled WGS sequence"/>
</dbReference>
<organism evidence="1 2">
    <name type="scientific">Dreissena polymorpha</name>
    <name type="common">Zebra mussel</name>
    <name type="synonym">Mytilus polymorpha</name>
    <dbReference type="NCBI Taxonomy" id="45954"/>
    <lineage>
        <taxon>Eukaryota</taxon>
        <taxon>Metazoa</taxon>
        <taxon>Spiralia</taxon>
        <taxon>Lophotrochozoa</taxon>
        <taxon>Mollusca</taxon>
        <taxon>Bivalvia</taxon>
        <taxon>Autobranchia</taxon>
        <taxon>Heteroconchia</taxon>
        <taxon>Euheterodonta</taxon>
        <taxon>Imparidentia</taxon>
        <taxon>Neoheterodontei</taxon>
        <taxon>Myida</taxon>
        <taxon>Dreissenoidea</taxon>
        <taxon>Dreissenidae</taxon>
        <taxon>Dreissena</taxon>
    </lineage>
</organism>
<sequence>MSTKQADHVELGDVEGWNNGPEDTISRLALRVRNRFFILDQLQSYMAASIRCVRGTLLDEDLNKFI</sequence>
<gene>
    <name evidence="1" type="ORF">DPMN_077784</name>
</gene>
<name>A0A9D3YPF6_DREPO</name>
<evidence type="ECO:0000313" key="2">
    <source>
        <dbReference type="Proteomes" id="UP000828390"/>
    </source>
</evidence>
<dbReference type="AlphaFoldDB" id="A0A9D3YPF6"/>
<keyword evidence="2" id="KW-1185">Reference proteome</keyword>
<proteinExistence type="predicted"/>
<accession>A0A9D3YPF6</accession>
<dbReference type="EMBL" id="JAIWYP010000015">
    <property type="protein sequence ID" value="KAH3702758.1"/>
    <property type="molecule type" value="Genomic_DNA"/>
</dbReference>
<reference evidence="1" key="2">
    <citation type="submission" date="2020-11" db="EMBL/GenBank/DDBJ databases">
        <authorList>
            <person name="McCartney M.A."/>
            <person name="Auch B."/>
            <person name="Kono T."/>
            <person name="Mallez S."/>
            <person name="Becker A."/>
            <person name="Gohl D.M."/>
            <person name="Silverstein K.A.T."/>
            <person name="Koren S."/>
            <person name="Bechman K.B."/>
            <person name="Herman A."/>
            <person name="Abrahante J.E."/>
            <person name="Garbe J."/>
        </authorList>
    </citation>
    <scope>NUCLEOTIDE SEQUENCE</scope>
    <source>
        <strain evidence="1">Duluth1</strain>
        <tissue evidence="1">Whole animal</tissue>
    </source>
</reference>
<comment type="caution">
    <text evidence="1">The sequence shown here is derived from an EMBL/GenBank/DDBJ whole genome shotgun (WGS) entry which is preliminary data.</text>
</comment>